<dbReference type="HOGENOM" id="CLU_2995225_0_0_0"/>
<proteinExistence type="predicted"/>
<sequence>MKDNEVCKEYARTEQIQDRGSYVRPQLVYLGRALELVKSGGNWIADSGSLQGSTPSC</sequence>
<keyword evidence="2" id="KW-1185">Reference proteome</keyword>
<gene>
    <name evidence="1" type="ordered locus">Tter_1152</name>
</gene>
<evidence type="ECO:0000313" key="2">
    <source>
        <dbReference type="Proteomes" id="UP000000323"/>
    </source>
</evidence>
<dbReference type="STRING" id="525904.Tter_1152"/>
<reference evidence="2" key="1">
    <citation type="journal article" date="2010" name="Stand. Genomic Sci.">
        <title>Complete genome sequence of 'Thermobaculum terrenum' type strain (YNP1).</title>
        <authorList>
            <person name="Kiss H."/>
            <person name="Cleland D."/>
            <person name="Lapidus A."/>
            <person name="Lucas S."/>
            <person name="Glavina Del Rio T."/>
            <person name="Nolan M."/>
            <person name="Tice H."/>
            <person name="Han C."/>
            <person name="Goodwin L."/>
            <person name="Pitluck S."/>
            <person name="Liolios K."/>
            <person name="Ivanova N."/>
            <person name="Mavromatis K."/>
            <person name="Ovchinnikova G."/>
            <person name="Pati A."/>
            <person name="Chen A."/>
            <person name="Palaniappan K."/>
            <person name="Land M."/>
            <person name="Hauser L."/>
            <person name="Chang Y."/>
            <person name="Jeffries C."/>
            <person name="Lu M."/>
            <person name="Brettin T."/>
            <person name="Detter J."/>
            <person name="Goker M."/>
            <person name="Tindall B."/>
            <person name="Beck B."/>
            <person name="McDermott T."/>
            <person name="Woyke T."/>
            <person name="Bristow J."/>
            <person name="Eisen J."/>
            <person name="Markowitz V."/>
            <person name="Hugenholtz P."/>
            <person name="Kyrpides N."/>
            <person name="Klenk H."/>
            <person name="Cheng J."/>
        </authorList>
    </citation>
    <scope>NUCLEOTIDE SEQUENCE [LARGE SCALE GENOMIC DNA]</scope>
    <source>
        <strain evidence="2">ATCC BAA-798 / YNP1</strain>
    </source>
</reference>
<name>D1CB96_THET1</name>
<dbReference type="AlphaFoldDB" id="D1CB96"/>
<dbReference type="EMBL" id="CP001825">
    <property type="protein sequence ID" value="ACZ42061.1"/>
    <property type="molecule type" value="Genomic_DNA"/>
</dbReference>
<protein>
    <submittedName>
        <fullName evidence="1">Uncharacterized protein</fullName>
    </submittedName>
</protein>
<accession>D1CB96</accession>
<dbReference type="KEGG" id="ttr:Tter_1152"/>
<evidence type="ECO:0000313" key="1">
    <source>
        <dbReference type="EMBL" id="ACZ42061.1"/>
    </source>
</evidence>
<organism evidence="1 2">
    <name type="scientific">Thermobaculum terrenum (strain ATCC BAA-798 / CCMEE 7001 / YNP1)</name>
    <dbReference type="NCBI Taxonomy" id="525904"/>
    <lineage>
        <taxon>Bacteria</taxon>
        <taxon>Bacillati</taxon>
        <taxon>Chloroflexota</taxon>
        <taxon>Chloroflexia</taxon>
        <taxon>Candidatus Thermobaculales</taxon>
        <taxon>Candidatus Thermobaculaceae</taxon>
        <taxon>Thermobaculum</taxon>
    </lineage>
</organism>
<dbReference type="Proteomes" id="UP000000323">
    <property type="component" value="Chromosome 1"/>
</dbReference>